<dbReference type="Pfam" id="PF14365">
    <property type="entry name" value="Neprosin_AP"/>
    <property type="match status" value="1"/>
</dbReference>
<feature type="domain" description="Neprosin PEP catalytic" evidence="2">
    <location>
        <begin position="132"/>
        <end position="391"/>
    </location>
</feature>
<keyword evidence="1" id="KW-0732">Signal</keyword>
<dbReference type="PANTHER" id="PTHR31589:SF248">
    <property type="entry name" value="CARBOXYL-TERMINAL PROTEINASE-LIKE PROTEIN (DUF239)-RELATED"/>
    <property type="match status" value="1"/>
</dbReference>
<proteinExistence type="predicted"/>
<feature type="signal peptide" evidence="1">
    <location>
        <begin position="1"/>
        <end position="38"/>
    </location>
</feature>
<evidence type="ECO:0000256" key="1">
    <source>
        <dbReference type="SAM" id="SignalP"/>
    </source>
</evidence>
<dbReference type="PROSITE" id="PS52045">
    <property type="entry name" value="NEPROSIN_PEP_CD"/>
    <property type="match status" value="1"/>
</dbReference>
<evidence type="ECO:0000313" key="4">
    <source>
        <dbReference type="Proteomes" id="UP000694240"/>
    </source>
</evidence>
<accession>A0A8T2D3R1</accession>
<gene>
    <name evidence="3" type="ORF">ISN45_At05g041900</name>
</gene>
<dbReference type="Proteomes" id="UP000694240">
    <property type="component" value="Chromosome 5"/>
</dbReference>
<name>A0A8T2D3R1_9BRAS</name>
<dbReference type="EMBL" id="JAEFBK010000005">
    <property type="protein sequence ID" value="KAG7605172.1"/>
    <property type="molecule type" value="Genomic_DNA"/>
</dbReference>
<dbReference type="Pfam" id="PF03080">
    <property type="entry name" value="Neprosin"/>
    <property type="match status" value="1"/>
</dbReference>
<feature type="non-terminal residue" evidence="3">
    <location>
        <position position="1"/>
    </location>
</feature>
<evidence type="ECO:0000259" key="2">
    <source>
        <dbReference type="PROSITE" id="PS52045"/>
    </source>
</evidence>
<dbReference type="InterPro" id="IPR053168">
    <property type="entry name" value="Glutamic_endopeptidase"/>
</dbReference>
<dbReference type="AlphaFoldDB" id="A0A8T2D3R1"/>
<organism evidence="3 4">
    <name type="scientific">Arabidopsis thaliana x Arabidopsis arenosa</name>
    <dbReference type="NCBI Taxonomy" id="1240361"/>
    <lineage>
        <taxon>Eukaryota</taxon>
        <taxon>Viridiplantae</taxon>
        <taxon>Streptophyta</taxon>
        <taxon>Embryophyta</taxon>
        <taxon>Tracheophyta</taxon>
        <taxon>Spermatophyta</taxon>
        <taxon>Magnoliopsida</taxon>
        <taxon>eudicotyledons</taxon>
        <taxon>Gunneridae</taxon>
        <taxon>Pentapetalae</taxon>
        <taxon>rosids</taxon>
        <taxon>malvids</taxon>
        <taxon>Brassicales</taxon>
        <taxon>Brassicaceae</taxon>
        <taxon>Camelineae</taxon>
        <taxon>Arabidopsis</taxon>
    </lineage>
</organism>
<keyword evidence="4" id="KW-1185">Reference proteome</keyword>
<comment type="caution">
    <text evidence="3">The sequence shown here is derived from an EMBL/GenBank/DDBJ whole genome shotgun (WGS) entry which is preliminary data.</text>
</comment>
<feature type="chain" id="PRO_5035842435" evidence="1">
    <location>
        <begin position="39"/>
        <end position="392"/>
    </location>
</feature>
<dbReference type="InterPro" id="IPR025521">
    <property type="entry name" value="Neprosin_propep"/>
</dbReference>
<reference evidence="3 4" key="1">
    <citation type="submission" date="2020-12" db="EMBL/GenBank/DDBJ databases">
        <title>Concerted genomic and epigenomic changes stabilize Arabidopsis allopolyploids.</title>
        <authorList>
            <person name="Chen Z."/>
        </authorList>
    </citation>
    <scope>NUCLEOTIDE SEQUENCE [LARGE SCALE GENOMIC DNA]</scope>
    <source>
        <strain evidence="3">Allo738</strain>
        <tissue evidence="3">Leaf</tissue>
    </source>
</reference>
<evidence type="ECO:0000313" key="3">
    <source>
        <dbReference type="EMBL" id="KAG7605172.1"/>
    </source>
</evidence>
<protein>
    <submittedName>
        <fullName evidence="3">Neprosin activation peptide</fullName>
    </submittedName>
</protein>
<sequence>PLCYHQLLNIENMQIKQMASHWLLIIFSLSLLCFHGRSQNTKPQEPEYECVDIYKQPSLQHPKLQNHQIQMRPSDEVLAMLSGDTSSENLSNDEMVAEFDIPEEGCPQGQVPIHKPRNNFNHTEKHFQPINGFGTVGQHAAVMKKIDATPWRGASAWISIYQPKVTNKEQFSMAFIWLNTEYEGERTSAHFGWAVIPALYGDSRTRLTAYWSQDTFESGCYNVKCKGFVQIDRRLFLGAGFANTSVVGGQNFKAFFAINQDPKTNNLLLTVGKIYLGYWPEELLPFFTDGAESVIYGGLTNAPSDNIQLFEIVSPPMGNGNKPLDEEVDLKHTCYMHSLKYVTPDYKSVDVDSNKVAEVADAGICYDAIYFDKLGGYGQTFTFGGPGGYCDV</sequence>
<dbReference type="InterPro" id="IPR004314">
    <property type="entry name" value="Neprosin"/>
</dbReference>
<dbReference type="PANTHER" id="PTHR31589">
    <property type="entry name" value="PROTEIN, PUTATIVE (DUF239)-RELATED-RELATED"/>
    <property type="match status" value="1"/>
</dbReference>